<gene>
    <name evidence="1" type="ORF">HPB50_017072</name>
</gene>
<proteinExistence type="predicted"/>
<organism evidence="1 2">
    <name type="scientific">Hyalomma asiaticum</name>
    <name type="common">Tick</name>
    <dbReference type="NCBI Taxonomy" id="266040"/>
    <lineage>
        <taxon>Eukaryota</taxon>
        <taxon>Metazoa</taxon>
        <taxon>Ecdysozoa</taxon>
        <taxon>Arthropoda</taxon>
        <taxon>Chelicerata</taxon>
        <taxon>Arachnida</taxon>
        <taxon>Acari</taxon>
        <taxon>Parasitiformes</taxon>
        <taxon>Ixodida</taxon>
        <taxon>Ixodoidea</taxon>
        <taxon>Ixodidae</taxon>
        <taxon>Hyalomminae</taxon>
        <taxon>Hyalomma</taxon>
    </lineage>
</organism>
<dbReference type="EMBL" id="CM023483">
    <property type="protein sequence ID" value="KAH6936430.1"/>
    <property type="molecule type" value="Genomic_DNA"/>
</dbReference>
<evidence type="ECO:0000313" key="1">
    <source>
        <dbReference type="EMBL" id="KAH6936430.1"/>
    </source>
</evidence>
<comment type="caution">
    <text evidence="1">The sequence shown here is derived from an EMBL/GenBank/DDBJ whole genome shotgun (WGS) entry which is preliminary data.</text>
</comment>
<dbReference type="Proteomes" id="UP000821845">
    <property type="component" value="Chromosome 3"/>
</dbReference>
<protein>
    <submittedName>
        <fullName evidence="1">Uncharacterized protein</fullName>
    </submittedName>
</protein>
<reference evidence="1" key="1">
    <citation type="submission" date="2020-05" db="EMBL/GenBank/DDBJ databases">
        <title>Large-scale comparative analyses of tick genomes elucidate their genetic diversity and vector capacities.</title>
        <authorList>
            <person name="Jia N."/>
            <person name="Wang J."/>
            <person name="Shi W."/>
            <person name="Du L."/>
            <person name="Sun Y."/>
            <person name="Zhan W."/>
            <person name="Jiang J."/>
            <person name="Wang Q."/>
            <person name="Zhang B."/>
            <person name="Ji P."/>
            <person name="Sakyi L.B."/>
            <person name="Cui X."/>
            <person name="Yuan T."/>
            <person name="Jiang B."/>
            <person name="Yang W."/>
            <person name="Lam T.T.-Y."/>
            <person name="Chang Q."/>
            <person name="Ding S."/>
            <person name="Wang X."/>
            <person name="Zhu J."/>
            <person name="Ruan X."/>
            <person name="Zhao L."/>
            <person name="Wei J."/>
            <person name="Que T."/>
            <person name="Du C."/>
            <person name="Cheng J."/>
            <person name="Dai P."/>
            <person name="Han X."/>
            <person name="Huang E."/>
            <person name="Gao Y."/>
            <person name="Liu J."/>
            <person name="Shao H."/>
            <person name="Ye R."/>
            <person name="Li L."/>
            <person name="Wei W."/>
            <person name="Wang X."/>
            <person name="Wang C."/>
            <person name="Yang T."/>
            <person name="Huo Q."/>
            <person name="Li W."/>
            <person name="Guo W."/>
            <person name="Chen H."/>
            <person name="Zhou L."/>
            <person name="Ni X."/>
            <person name="Tian J."/>
            <person name="Zhou Y."/>
            <person name="Sheng Y."/>
            <person name="Liu T."/>
            <person name="Pan Y."/>
            <person name="Xia L."/>
            <person name="Li J."/>
            <person name="Zhao F."/>
            <person name="Cao W."/>
        </authorList>
    </citation>
    <scope>NUCLEOTIDE SEQUENCE</scope>
    <source>
        <strain evidence="1">Hyas-2018</strain>
    </source>
</reference>
<evidence type="ECO:0000313" key="2">
    <source>
        <dbReference type="Proteomes" id="UP000821845"/>
    </source>
</evidence>
<keyword evidence="2" id="KW-1185">Reference proteome</keyword>
<accession>A0ACB7SP23</accession>
<sequence>MGGPNLLAVGVVQSRGGLPDEAPTVRHKAESSRTGPGVETEKWREARKAKSALAVYSTSKAVIAKEGIYDNSKRSRLLCDARSGVRARYVPG</sequence>
<name>A0ACB7SP23_HYAAI</name>